<gene>
    <name evidence="6" type="ORF">ACKI1S_50000</name>
</gene>
<comment type="catalytic activity">
    <reaction evidence="1">
        <text>[(1-&gt;4)-alpha-D-glucosyl](n) + ADP-alpha-D-glucose = [(1-&gt;4)-alpha-D-glucosyl](n+1) + ADP + H(+)</text>
        <dbReference type="Rhea" id="RHEA:18189"/>
        <dbReference type="Rhea" id="RHEA-COMP:9584"/>
        <dbReference type="Rhea" id="RHEA-COMP:9587"/>
        <dbReference type="ChEBI" id="CHEBI:15378"/>
        <dbReference type="ChEBI" id="CHEBI:15444"/>
        <dbReference type="ChEBI" id="CHEBI:57498"/>
        <dbReference type="ChEBI" id="CHEBI:456216"/>
        <dbReference type="EC" id="2.4.1.21"/>
    </reaction>
</comment>
<keyword evidence="3" id="KW-0328">Glycosyltransferase</keyword>
<feature type="domain" description="Starch synthase catalytic" evidence="5">
    <location>
        <begin position="1"/>
        <end position="74"/>
    </location>
</feature>
<dbReference type="EC" id="2.4.1.21" evidence="2"/>
<evidence type="ECO:0000256" key="3">
    <source>
        <dbReference type="ARBA" id="ARBA00022676"/>
    </source>
</evidence>
<feature type="non-terminal residue" evidence="6">
    <location>
        <position position="74"/>
    </location>
</feature>
<comment type="caution">
    <text evidence="6">The sequence shown here is derived from an EMBL/GenBank/DDBJ whole genome shotgun (WGS) entry which is preliminary data.</text>
</comment>
<dbReference type="InterPro" id="IPR013534">
    <property type="entry name" value="Starch_synth_cat_dom"/>
</dbReference>
<evidence type="ECO:0000259" key="5">
    <source>
        <dbReference type="Pfam" id="PF08323"/>
    </source>
</evidence>
<dbReference type="PANTHER" id="PTHR45825">
    <property type="entry name" value="GRANULE-BOUND STARCH SYNTHASE 1, CHLOROPLASTIC/AMYLOPLASTIC"/>
    <property type="match status" value="1"/>
</dbReference>
<evidence type="ECO:0000313" key="7">
    <source>
        <dbReference type="Proteomes" id="UP001631993"/>
    </source>
</evidence>
<evidence type="ECO:0000256" key="1">
    <source>
        <dbReference type="ARBA" id="ARBA00001478"/>
    </source>
</evidence>
<keyword evidence="4" id="KW-0808">Transferase</keyword>
<evidence type="ECO:0000256" key="2">
    <source>
        <dbReference type="ARBA" id="ARBA00012588"/>
    </source>
</evidence>
<dbReference type="SUPFAM" id="SSF53756">
    <property type="entry name" value="UDP-Glycosyltransferase/glycogen phosphorylase"/>
    <property type="match status" value="1"/>
</dbReference>
<proteinExistence type="predicted"/>
<reference evidence="6 7" key="1">
    <citation type="submission" date="2024-12" db="EMBL/GenBank/DDBJ databases">
        <title>Forecasting of Potato common scab and diversities of Pathogenic streptomyces spp. in china.</title>
        <authorList>
            <person name="Handique U."/>
            <person name="Wu J."/>
        </authorList>
    </citation>
    <scope>NUCLEOTIDE SEQUENCE [LARGE SCALE GENOMIC DNA]</scope>
    <source>
        <strain evidence="6 7">ZRIMU1585</strain>
    </source>
</reference>
<name>A0ABW9J1A0_STRGJ</name>
<dbReference type="Gene3D" id="3.40.50.2000">
    <property type="entry name" value="Glycogen Phosphorylase B"/>
    <property type="match status" value="1"/>
</dbReference>
<keyword evidence="7" id="KW-1185">Reference proteome</keyword>
<dbReference type="RefSeq" id="WP_409098296.1">
    <property type="nucleotide sequence ID" value="NZ_JBJVNE010000803.1"/>
</dbReference>
<organism evidence="6 7">
    <name type="scientific">Streptomyces galilaeus</name>
    <dbReference type="NCBI Taxonomy" id="33899"/>
    <lineage>
        <taxon>Bacteria</taxon>
        <taxon>Bacillati</taxon>
        <taxon>Actinomycetota</taxon>
        <taxon>Actinomycetes</taxon>
        <taxon>Kitasatosporales</taxon>
        <taxon>Streptomycetaceae</taxon>
        <taxon>Streptomyces</taxon>
    </lineage>
</organism>
<dbReference type="Proteomes" id="UP001631993">
    <property type="component" value="Unassembled WGS sequence"/>
</dbReference>
<accession>A0ABW9J1A0</accession>
<dbReference type="Pfam" id="PF08323">
    <property type="entry name" value="Glyco_transf_5"/>
    <property type="match status" value="1"/>
</dbReference>
<dbReference type="EMBL" id="JBJVNE010000803">
    <property type="protein sequence ID" value="MFM9654047.1"/>
    <property type="molecule type" value="Genomic_DNA"/>
</dbReference>
<evidence type="ECO:0000313" key="6">
    <source>
        <dbReference type="EMBL" id="MFM9654047.1"/>
    </source>
</evidence>
<dbReference type="PANTHER" id="PTHR45825:SF11">
    <property type="entry name" value="ALPHA AMYLASE DOMAIN-CONTAINING PROTEIN"/>
    <property type="match status" value="1"/>
</dbReference>
<protein>
    <recommendedName>
        <fullName evidence="2">starch synthase</fullName>
        <ecNumber evidence="2">2.4.1.21</ecNumber>
    </recommendedName>
</protein>
<evidence type="ECO:0000256" key="4">
    <source>
        <dbReference type="ARBA" id="ARBA00022679"/>
    </source>
</evidence>
<sequence length="74" mass="8647">MVPVLMRERDRFEWSQTATVFSIHNLAYQGEFGMEILDKLDLPHHLYNPRQLETYGTVNFLKAGMVFSDQVNTV</sequence>